<protein>
    <submittedName>
        <fullName evidence="1">Uncharacterized protein</fullName>
    </submittedName>
</protein>
<dbReference type="Proteomes" id="UP000827872">
    <property type="component" value="Linkage Group LG13"/>
</dbReference>
<evidence type="ECO:0000313" key="1">
    <source>
        <dbReference type="EMBL" id="KAH8011919.1"/>
    </source>
</evidence>
<gene>
    <name evidence="1" type="ORF">K3G42_012673</name>
</gene>
<proteinExistence type="predicted"/>
<comment type="caution">
    <text evidence="1">The sequence shown here is derived from an EMBL/GenBank/DDBJ whole genome shotgun (WGS) entry which is preliminary data.</text>
</comment>
<sequence>MAAGQGGGTTAGGGGEGPGGPAPGPGPGLVPPSAASSTSSSSSTEPSSGFFGLGLPAHLTLSYPGTGPAWGAAGASPPLSSAAASSSGGAASSSPHTGRSLDKALEEASSSGILCLSGRKLRDFPAATGSATGGYDLSDTTQAGAVM</sequence>
<reference evidence="1" key="1">
    <citation type="submission" date="2021-08" db="EMBL/GenBank/DDBJ databases">
        <title>The first chromosome-level gecko genome reveals the dynamic sex chromosomes of Neotropical dwarf geckos (Sphaerodactylidae: Sphaerodactylus).</title>
        <authorList>
            <person name="Pinto B.J."/>
            <person name="Keating S.E."/>
            <person name="Gamble T."/>
        </authorList>
    </citation>
    <scope>NUCLEOTIDE SEQUENCE</scope>
    <source>
        <strain evidence="1">TG3544</strain>
    </source>
</reference>
<dbReference type="EMBL" id="CM037626">
    <property type="protein sequence ID" value="KAH8011919.1"/>
    <property type="molecule type" value="Genomic_DNA"/>
</dbReference>
<name>A0ACB8FXD8_9SAUR</name>
<evidence type="ECO:0000313" key="2">
    <source>
        <dbReference type="Proteomes" id="UP000827872"/>
    </source>
</evidence>
<accession>A0ACB8FXD8</accession>
<organism evidence="1 2">
    <name type="scientific">Sphaerodactylus townsendi</name>
    <dbReference type="NCBI Taxonomy" id="933632"/>
    <lineage>
        <taxon>Eukaryota</taxon>
        <taxon>Metazoa</taxon>
        <taxon>Chordata</taxon>
        <taxon>Craniata</taxon>
        <taxon>Vertebrata</taxon>
        <taxon>Euteleostomi</taxon>
        <taxon>Lepidosauria</taxon>
        <taxon>Squamata</taxon>
        <taxon>Bifurcata</taxon>
        <taxon>Gekkota</taxon>
        <taxon>Sphaerodactylidae</taxon>
        <taxon>Sphaerodactylus</taxon>
    </lineage>
</organism>
<keyword evidence="2" id="KW-1185">Reference proteome</keyword>